<reference evidence="2" key="1">
    <citation type="submission" date="2014-11" db="EMBL/GenBank/DDBJ databases">
        <authorList>
            <person name="Amaro Gonzalez C."/>
        </authorList>
    </citation>
    <scope>NUCLEOTIDE SEQUENCE</scope>
</reference>
<sequence>MAHPVKVLSVRMGPMIWYAIQTIRFLTVAGSLER</sequence>
<feature type="transmembrane region" description="Helical" evidence="1">
    <location>
        <begin position="15"/>
        <end position="32"/>
    </location>
</feature>
<evidence type="ECO:0000313" key="2">
    <source>
        <dbReference type="EMBL" id="JAH66255.1"/>
    </source>
</evidence>
<protein>
    <submittedName>
        <fullName evidence="2">Uncharacterized protein</fullName>
    </submittedName>
</protein>
<accession>A0A0E9ULZ6</accession>
<dbReference type="EMBL" id="GBXM01042322">
    <property type="protein sequence ID" value="JAH66255.1"/>
    <property type="molecule type" value="Transcribed_RNA"/>
</dbReference>
<dbReference type="AlphaFoldDB" id="A0A0E9ULZ6"/>
<keyword evidence="1" id="KW-0812">Transmembrane</keyword>
<reference evidence="2" key="2">
    <citation type="journal article" date="2015" name="Fish Shellfish Immunol.">
        <title>Early steps in the European eel (Anguilla anguilla)-Vibrio vulnificus interaction in the gills: Role of the RtxA13 toxin.</title>
        <authorList>
            <person name="Callol A."/>
            <person name="Pajuelo D."/>
            <person name="Ebbesson L."/>
            <person name="Teles M."/>
            <person name="MacKenzie S."/>
            <person name="Amaro C."/>
        </authorList>
    </citation>
    <scope>NUCLEOTIDE SEQUENCE</scope>
</reference>
<keyword evidence="1" id="KW-0472">Membrane</keyword>
<proteinExistence type="predicted"/>
<keyword evidence="1" id="KW-1133">Transmembrane helix</keyword>
<name>A0A0E9ULZ6_ANGAN</name>
<organism evidence="2">
    <name type="scientific">Anguilla anguilla</name>
    <name type="common">European freshwater eel</name>
    <name type="synonym">Muraena anguilla</name>
    <dbReference type="NCBI Taxonomy" id="7936"/>
    <lineage>
        <taxon>Eukaryota</taxon>
        <taxon>Metazoa</taxon>
        <taxon>Chordata</taxon>
        <taxon>Craniata</taxon>
        <taxon>Vertebrata</taxon>
        <taxon>Euteleostomi</taxon>
        <taxon>Actinopterygii</taxon>
        <taxon>Neopterygii</taxon>
        <taxon>Teleostei</taxon>
        <taxon>Anguilliformes</taxon>
        <taxon>Anguillidae</taxon>
        <taxon>Anguilla</taxon>
    </lineage>
</organism>
<evidence type="ECO:0000256" key="1">
    <source>
        <dbReference type="SAM" id="Phobius"/>
    </source>
</evidence>